<dbReference type="InterPro" id="IPR019572">
    <property type="entry name" value="UBA_E1_SCCH"/>
</dbReference>
<evidence type="ECO:0000256" key="6">
    <source>
        <dbReference type="ARBA" id="ARBA00022741"/>
    </source>
</evidence>
<keyword evidence="5" id="KW-0436">Ligase</keyword>
<dbReference type="GO" id="GO:0004839">
    <property type="term" value="F:ubiquitin activating enzyme activity"/>
    <property type="evidence" value="ECO:0007669"/>
    <property type="project" value="UniProtKB-EC"/>
</dbReference>
<dbReference type="InterPro" id="IPR042449">
    <property type="entry name" value="Ub-E1_IAD_1"/>
</dbReference>
<evidence type="ECO:0000259" key="10">
    <source>
        <dbReference type="Pfam" id="PF10585"/>
    </source>
</evidence>
<keyword evidence="7" id="KW-0833">Ubl conjugation pathway</keyword>
<dbReference type="GO" id="GO:0006974">
    <property type="term" value="P:DNA damage response"/>
    <property type="evidence" value="ECO:0007669"/>
    <property type="project" value="TreeGrafter"/>
</dbReference>
<dbReference type="Gene3D" id="1.10.10.2660">
    <property type="entry name" value="Ubiquitin-activating enzyme E1, SCCH domain"/>
    <property type="match status" value="1"/>
</dbReference>
<evidence type="ECO:0000256" key="1">
    <source>
        <dbReference type="ARBA" id="ARBA00000488"/>
    </source>
</evidence>
<comment type="catalytic activity">
    <reaction evidence="1">
        <text>ATP + ubiquitin + [E1 ubiquitin-activating enzyme]-L-cysteine = AMP + diphosphate + S-ubiquitinyl-[E1 ubiquitin-activating enzyme]-L-cysteine.</text>
        <dbReference type="EC" id="6.2.1.45"/>
    </reaction>
</comment>
<protein>
    <recommendedName>
        <fullName evidence="4">E1 ubiquitin-activating enzyme</fullName>
        <ecNumber evidence="4">6.2.1.45</ecNumber>
    </recommendedName>
</protein>
<dbReference type="InterPro" id="IPR033127">
    <property type="entry name" value="UBQ-activ_enz_E1_Cys_AS"/>
</dbReference>
<dbReference type="GO" id="GO:0005524">
    <property type="term" value="F:ATP binding"/>
    <property type="evidence" value="ECO:0007669"/>
    <property type="project" value="UniProtKB-KW"/>
</dbReference>
<dbReference type="GO" id="GO:0005737">
    <property type="term" value="C:cytoplasm"/>
    <property type="evidence" value="ECO:0007669"/>
    <property type="project" value="TreeGrafter"/>
</dbReference>
<evidence type="ECO:0000259" key="11">
    <source>
        <dbReference type="Pfam" id="PF16191"/>
    </source>
</evidence>
<reference evidence="12" key="1">
    <citation type="submission" date="2016-06" db="UniProtKB">
        <authorList>
            <consortium name="WormBaseParasite"/>
        </authorList>
    </citation>
    <scope>IDENTIFICATION</scope>
</reference>
<sequence>LQLPLPEAIKDPEFLISDFAKFDRPAQLHLIWQAFDAFYEQKKFLPRPYNEADAGEMLFLCEKLNAAAPEKTRLPDIDKDLVRLFSFQVEGNLIPITGFIGGIAAQEAMKGMTSIFTPIRQWFYFDALECLPDSDSPFKLNKQTCSARGSRYDGQVVVFGWPFQEALLRQKWFIVGAGAIGCELLKYFAHIGVACGPGGCLFLTDMDSIETSNLNRQFLFHRQDVGSKKSEVAAKAAKSFNPALNIKAMCDRVGGDTEQIFNDSFFENLDGVTNALDNVEARTYMDRRCVYYRLPLVESGTQGAKGNVQVVYPYLTESYSSSQDPPEKSIPICTLKNFPNAIEHTIQWARDLFEGLFTIPAELANQFLDDPRGFFERVDKMHAGQKAEMLASVKRVLIDDRPSNAEQCITWARMRWEENFNWQIRQLLHNFPADQVTLQGAKFWSGSKRCPHPLTFDANDPTHTEFVYSASILRAQMYNIIPIVDLTKVVEIATAQQPPPFVPKSGVRIAINDQEAQQAAQNGVEGKGAHRWQSDDLSRSLFTVAFRRWPLPGVTPGFSQIEA</sequence>
<dbReference type="GO" id="GO:0006511">
    <property type="term" value="P:ubiquitin-dependent protein catabolic process"/>
    <property type="evidence" value="ECO:0007669"/>
    <property type="project" value="TreeGrafter"/>
</dbReference>
<dbReference type="InterPro" id="IPR042063">
    <property type="entry name" value="Ubi_acti_E1_SCCH"/>
</dbReference>
<dbReference type="GO" id="GO:0005634">
    <property type="term" value="C:nucleus"/>
    <property type="evidence" value="ECO:0007669"/>
    <property type="project" value="TreeGrafter"/>
</dbReference>
<dbReference type="Pfam" id="PF16191">
    <property type="entry name" value="E1_4HB"/>
    <property type="match status" value="1"/>
</dbReference>
<feature type="domain" description="Ubiquitin-activating enzyme SCCH" evidence="10">
    <location>
        <begin position="339"/>
        <end position="525"/>
    </location>
</feature>
<dbReference type="PANTHER" id="PTHR10953:SF4">
    <property type="entry name" value="UBIQUITIN-ACTIVATING ENZYME E1 C-TERMINAL DOMAIN-CONTAINING PROTEIN"/>
    <property type="match status" value="1"/>
</dbReference>
<dbReference type="Gene3D" id="3.50.50.80">
    <property type="entry name" value="Ubiquitin-activating enzyme E1, inactive adenylation domain, subdomain 1"/>
    <property type="match status" value="1"/>
</dbReference>
<keyword evidence="6" id="KW-0547">Nucleotide-binding</keyword>
<evidence type="ECO:0000256" key="2">
    <source>
        <dbReference type="ARBA" id="ARBA00004906"/>
    </source>
</evidence>
<organism evidence="12">
    <name type="scientific">Soboliphyme baturini</name>
    <dbReference type="NCBI Taxonomy" id="241478"/>
    <lineage>
        <taxon>Eukaryota</taxon>
        <taxon>Metazoa</taxon>
        <taxon>Ecdysozoa</taxon>
        <taxon>Nematoda</taxon>
        <taxon>Enoplea</taxon>
        <taxon>Dorylaimia</taxon>
        <taxon>Dioctophymatida</taxon>
        <taxon>Dioctophymatoidea</taxon>
        <taxon>Soboliphymatidae</taxon>
        <taxon>Soboliphyme</taxon>
    </lineage>
</organism>
<dbReference type="SUPFAM" id="SSF69572">
    <property type="entry name" value="Activating enzymes of the ubiquitin-like proteins"/>
    <property type="match status" value="2"/>
</dbReference>
<dbReference type="InterPro" id="IPR032420">
    <property type="entry name" value="E1_4HB"/>
</dbReference>
<evidence type="ECO:0000256" key="9">
    <source>
        <dbReference type="PROSITE-ProRule" id="PRU10132"/>
    </source>
</evidence>
<evidence type="ECO:0000313" key="12">
    <source>
        <dbReference type="WBParaSite" id="SBAD_0001249201-mRNA-1"/>
    </source>
</evidence>
<comment type="similarity">
    <text evidence="3">Belongs to the ubiquitin-activating E1 family.</text>
</comment>
<dbReference type="PROSITE" id="PS00865">
    <property type="entry name" value="UBIQUITIN_ACTIVAT_2"/>
    <property type="match status" value="1"/>
</dbReference>
<evidence type="ECO:0000256" key="4">
    <source>
        <dbReference type="ARBA" id="ARBA00012990"/>
    </source>
</evidence>
<dbReference type="AlphaFoldDB" id="A0A183J890"/>
<dbReference type="InterPro" id="IPR035985">
    <property type="entry name" value="Ubiquitin-activating_enz"/>
</dbReference>
<dbReference type="PANTHER" id="PTHR10953">
    <property type="entry name" value="UBIQUITIN-ACTIVATING ENZYME E1"/>
    <property type="match status" value="1"/>
</dbReference>
<evidence type="ECO:0000256" key="8">
    <source>
        <dbReference type="ARBA" id="ARBA00022840"/>
    </source>
</evidence>
<evidence type="ECO:0000256" key="5">
    <source>
        <dbReference type="ARBA" id="ARBA00022598"/>
    </source>
</evidence>
<dbReference type="InterPro" id="IPR045886">
    <property type="entry name" value="ThiF/MoeB/HesA"/>
</dbReference>
<keyword evidence="8" id="KW-0067">ATP-binding</keyword>
<dbReference type="Gene3D" id="3.40.50.720">
    <property type="entry name" value="NAD(P)-binding Rossmann-like Domain"/>
    <property type="match status" value="1"/>
</dbReference>
<feature type="active site" description="Glycyl thioester intermediate" evidence="9">
    <location>
        <position position="333"/>
    </location>
</feature>
<accession>A0A183J890</accession>
<dbReference type="UniPathway" id="UPA00143"/>
<dbReference type="FunFam" id="3.40.50.720:FF:000015">
    <property type="entry name" value="Ubiquitin-activating enzyme E1 1"/>
    <property type="match status" value="1"/>
</dbReference>
<dbReference type="EC" id="6.2.1.45" evidence="4"/>
<dbReference type="WBParaSite" id="SBAD_0001249201-mRNA-1">
    <property type="protein sequence ID" value="SBAD_0001249201-mRNA-1"/>
    <property type="gene ID" value="SBAD_0001249201"/>
</dbReference>
<name>A0A183J890_9BILA</name>
<feature type="domain" description="Ubiquitin-activating enzyme E1 four-helix bundle" evidence="11">
    <location>
        <begin position="4"/>
        <end position="65"/>
    </location>
</feature>
<evidence type="ECO:0000256" key="3">
    <source>
        <dbReference type="ARBA" id="ARBA00005673"/>
    </source>
</evidence>
<evidence type="ECO:0000256" key="7">
    <source>
        <dbReference type="ARBA" id="ARBA00022786"/>
    </source>
</evidence>
<dbReference type="Pfam" id="PF10585">
    <property type="entry name" value="UBA_E1_SCCH"/>
    <property type="match status" value="1"/>
</dbReference>
<comment type="pathway">
    <text evidence="2">Protein modification; protein ubiquitination.</text>
</comment>
<proteinExistence type="inferred from homology"/>